<dbReference type="AlphaFoldDB" id="A0A9X4M379"/>
<protein>
    <submittedName>
        <fullName evidence="1">Uncharacterized protein</fullName>
    </submittedName>
</protein>
<gene>
    <name evidence="1" type="ORF">NVS88_07510</name>
</gene>
<comment type="caution">
    <text evidence="1">The sequence shown here is derived from an EMBL/GenBank/DDBJ whole genome shotgun (WGS) entry which is preliminary data.</text>
</comment>
<organism evidence="1 2">
    <name type="scientific">Speluncibacter jeojiensis</name>
    <dbReference type="NCBI Taxonomy" id="2710754"/>
    <lineage>
        <taxon>Bacteria</taxon>
        <taxon>Bacillati</taxon>
        <taxon>Actinomycetota</taxon>
        <taxon>Actinomycetes</taxon>
        <taxon>Mycobacteriales</taxon>
        <taxon>Speluncibacteraceae</taxon>
        <taxon>Speluncibacter</taxon>
    </lineage>
</organism>
<proteinExistence type="predicted"/>
<evidence type="ECO:0000313" key="2">
    <source>
        <dbReference type="Proteomes" id="UP001152755"/>
    </source>
</evidence>
<accession>A0A9X4M379</accession>
<sequence length="151" mass="15476">MSTWPGHWPIVAREIAEQTDLGVAALRAGDAVALADSVTELAAQATERVGLLHSSTVRALLEQAHPDGLSGNDVQDVLTSVSGVPVPVPLPAVAEVLTGALGVGEPAESTPAECITAALAIIAVLAPPGTLAVHLRRAMAEIERDQTVEMP</sequence>
<dbReference type="EMBL" id="JANRHA010000004">
    <property type="protein sequence ID" value="MDG3014403.1"/>
    <property type="molecule type" value="Genomic_DNA"/>
</dbReference>
<dbReference type="Proteomes" id="UP001152755">
    <property type="component" value="Unassembled WGS sequence"/>
</dbReference>
<name>A0A9X4M379_9ACTN</name>
<evidence type="ECO:0000313" key="1">
    <source>
        <dbReference type="EMBL" id="MDG3014403.1"/>
    </source>
</evidence>
<dbReference type="RefSeq" id="WP_332519578.1">
    <property type="nucleotide sequence ID" value="NZ_JANRHA010000004.1"/>
</dbReference>
<keyword evidence="2" id="KW-1185">Reference proteome</keyword>
<reference evidence="1" key="1">
    <citation type="submission" date="2022-08" db="EMBL/GenBank/DDBJ databases">
        <title>Genome analysis of Corynebacteriales strain.</title>
        <authorList>
            <person name="Lee S.D."/>
        </authorList>
    </citation>
    <scope>NUCLEOTIDE SEQUENCE</scope>
    <source>
        <strain evidence="1">D3-21</strain>
    </source>
</reference>